<evidence type="ECO:0000256" key="11">
    <source>
        <dbReference type="ARBA" id="ARBA00023136"/>
    </source>
</evidence>
<dbReference type="PANTHER" id="PTHR19300">
    <property type="entry name" value="BETA-1,4-GALACTOSYLTRANSFERASE"/>
    <property type="match status" value="1"/>
</dbReference>
<evidence type="ECO:0000256" key="13">
    <source>
        <dbReference type="ARBA" id="ARBA00023180"/>
    </source>
</evidence>
<dbReference type="InterPro" id="IPR027995">
    <property type="entry name" value="Galactosyl_T_N"/>
</dbReference>
<dbReference type="AlphaFoldDB" id="A0A9J7LCR2"/>
<dbReference type="InterPro" id="IPR003859">
    <property type="entry name" value="Galactosyl_T"/>
</dbReference>
<dbReference type="RefSeq" id="XP_035679335.1">
    <property type="nucleotide sequence ID" value="XM_035823442.1"/>
</dbReference>
<keyword evidence="13 16" id="KW-0325">Glycoprotein</keyword>
<keyword evidence="5 16" id="KW-0328">Glycosyltransferase</keyword>
<comment type="pathway">
    <text evidence="3 16">Protein modification; protein glycosylation.</text>
</comment>
<evidence type="ECO:0000256" key="3">
    <source>
        <dbReference type="ARBA" id="ARBA00004922"/>
    </source>
</evidence>
<dbReference type="EC" id="2.4.1.-" evidence="16"/>
<dbReference type="Gene3D" id="3.90.550.10">
    <property type="entry name" value="Spore Coat Polysaccharide Biosynthesis Protein SpsA, Chain A"/>
    <property type="match status" value="1"/>
</dbReference>
<dbReference type="GO" id="GO:0016020">
    <property type="term" value="C:membrane"/>
    <property type="evidence" value="ECO:0007669"/>
    <property type="project" value="UniProtKB-SubCell"/>
</dbReference>
<sequence>MARHMYNRMRIKLRALFAALMLFSVLCSVMYYIYGAPGEANTLWFTYLAFNKDIAEKIVSWKDALVSDSIVIPPEQWALMQKNNISYEYLLEEYKRNLSRWNEVSTTFAPPNLVLHENELCPERLPSMTGEIEVNMTEVNLTTVMNEILQEGPIKPGGHWTPTDCKAKYKVAILVPYRNREEHIPILYRHLIPMLRRQKLEFGFYFIEQAGTNPFNRAMLFNVGFKEAMKRYPWDCFVFQDVDHIPENNRNYYGCGQMPRHFAVKLDKYMYRLPYDEFFGGVSGLTTEQFKKINGFPNAFWGWGGEDDDLWARVANAGYEVSRPPGDVGKYKSIPHHHRGEAQFLGRWGLLKQSKTRNFLDGLNNIVYDPLITVHPLYVNITVDLQPMDVDYPEEES</sequence>
<dbReference type="GO" id="GO:0005975">
    <property type="term" value="P:carbohydrate metabolic process"/>
    <property type="evidence" value="ECO:0007669"/>
    <property type="project" value="InterPro"/>
</dbReference>
<evidence type="ECO:0000313" key="19">
    <source>
        <dbReference type="Proteomes" id="UP000001554"/>
    </source>
</evidence>
<evidence type="ECO:0000256" key="5">
    <source>
        <dbReference type="ARBA" id="ARBA00022676"/>
    </source>
</evidence>
<dbReference type="KEGG" id="bfo:118417744"/>
<evidence type="ECO:0000256" key="6">
    <source>
        <dbReference type="ARBA" id="ARBA00022679"/>
    </source>
</evidence>
<feature type="domain" description="Galactosyltransferase C-terminal" evidence="17">
    <location>
        <begin position="260"/>
        <end position="337"/>
    </location>
</feature>
<evidence type="ECO:0000313" key="20">
    <source>
        <dbReference type="RefSeq" id="XP_035679335.1"/>
    </source>
</evidence>
<reference evidence="19" key="1">
    <citation type="journal article" date="2020" name="Nat. Ecol. Evol.">
        <title>Deeply conserved synteny resolves early events in vertebrate evolution.</title>
        <authorList>
            <person name="Simakov O."/>
            <person name="Marletaz F."/>
            <person name="Yue J.X."/>
            <person name="O'Connell B."/>
            <person name="Jenkins J."/>
            <person name="Brandt A."/>
            <person name="Calef R."/>
            <person name="Tung C.H."/>
            <person name="Huang T.K."/>
            <person name="Schmutz J."/>
            <person name="Satoh N."/>
            <person name="Yu J.K."/>
            <person name="Putnam N.H."/>
            <person name="Green R.E."/>
            <person name="Rokhsar D.S."/>
        </authorList>
    </citation>
    <scope>NUCLEOTIDE SEQUENCE [LARGE SCALE GENOMIC DNA]</scope>
    <source>
        <strain evidence="19">S238N-H82</strain>
    </source>
</reference>
<dbReference type="CDD" id="cd00899">
    <property type="entry name" value="b4GalT"/>
    <property type="match status" value="1"/>
</dbReference>
<evidence type="ECO:0000256" key="15">
    <source>
        <dbReference type="ARBA" id="ARBA00052889"/>
    </source>
</evidence>
<evidence type="ECO:0000256" key="4">
    <source>
        <dbReference type="ARBA" id="ARBA00005735"/>
    </source>
</evidence>
<evidence type="ECO:0000256" key="9">
    <source>
        <dbReference type="ARBA" id="ARBA00022968"/>
    </source>
</evidence>
<keyword evidence="19" id="KW-1185">Reference proteome</keyword>
<evidence type="ECO:0000256" key="8">
    <source>
        <dbReference type="ARBA" id="ARBA00022723"/>
    </source>
</evidence>
<protein>
    <recommendedName>
        <fullName evidence="16">Beta-1,4-galactosyltransferase</fullName>
        <ecNumber evidence="16">2.4.1.-</ecNumber>
    </recommendedName>
</protein>
<organism evidence="19 20">
    <name type="scientific">Branchiostoma floridae</name>
    <name type="common">Florida lancelet</name>
    <name type="synonym">Amphioxus</name>
    <dbReference type="NCBI Taxonomy" id="7739"/>
    <lineage>
        <taxon>Eukaryota</taxon>
        <taxon>Metazoa</taxon>
        <taxon>Chordata</taxon>
        <taxon>Cephalochordata</taxon>
        <taxon>Leptocardii</taxon>
        <taxon>Amphioxiformes</taxon>
        <taxon>Branchiostomatidae</taxon>
        <taxon>Branchiostoma</taxon>
    </lineage>
</organism>
<dbReference type="GO" id="GO:0008489">
    <property type="term" value="F:UDP-galactose:glucosylceramide beta-1,4-galactosyltransferase activity"/>
    <property type="evidence" value="ECO:0000318"/>
    <property type="project" value="GO_Central"/>
</dbReference>
<evidence type="ECO:0000256" key="10">
    <source>
        <dbReference type="ARBA" id="ARBA00022989"/>
    </source>
</evidence>
<dbReference type="PANTHER" id="PTHR19300:SF38">
    <property type="entry name" value="BETA-1,4-GALACTOSYLTRANSFERASE"/>
    <property type="match status" value="1"/>
</dbReference>
<dbReference type="OMA" id="VVWDCII"/>
<evidence type="ECO:0000256" key="16">
    <source>
        <dbReference type="RuleBase" id="RU368121"/>
    </source>
</evidence>
<keyword evidence="7" id="KW-0812">Transmembrane</keyword>
<comment type="subcellular location">
    <subcellularLocation>
        <location evidence="2">Membrane</location>
        <topology evidence="2">Single-pass type II membrane protein</topology>
    </subcellularLocation>
</comment>
<accession>A0A9J7LCR2</accession>
<evidence type="ECO:0000256" key="2">
    <source>
        <dbReference type="ARBA" id="ARBA00004606"/>
    </source>
</evidence>
<dbReference type="FunFam" id="3.90.550.10:FF:000037">
    <property type="entry name" value="Beta-1,4-galactosyltransferase 6"/>
    <property type="match status" value="1"/>
</dbReference>
<evidence type="ECO:0000256" key="14">
    <source>
        <dbReference type="ARBA" id="ARBA00023211"/>
    </source>
</evidence>
<comment type="catalytic activity">
    <reaction evidence="15">
        <text>a beta-D-glucosyl-(1&lt;-&gt;1')-N-acylsphing-4-enine + UDP-alpha-D-galactose = a beta-D-Gal-(1-&gt;4)-beta-D-Glc-(1&lt;-&gt;1)-Cer(d18:1(4E)) + UDP + H(+)</text>
        <dbReference type="Rhea" id="RHEA:31495"/>
        <dbReference type="ChEBI" id="CHEBI:15378"/>
        <dbReference type="ChEBI" id="CHEBI:17950"/>
        <dbReference type="ChEBI" id="CHEBI:22801"/>
        <dbReference type="ChEBI" id="CHEBI:58223"/>
        <dbReference type="ChEBI" id="CHEBI:66914"/>
        <dbReference type="EC" id="2.4.1.274"/>
    </reaction>
    <physiologicalReaction direction="left-to-right" evidence="15">
        <dbReference type="Rhea" id="RHEA:31496"/>
    </physiologicalReaction>
</comment>
<comment type="cofactor">
    <cofactor evidence="1">
        <name>Mn(2+)</name>
        <dbReference type="ChEBI" id="CHEBI:29035"/>
    </cofactor>
</comment>
<keyword evidence="9 16" id="KW-0735">Signal-anchor</keyword>
<reference evidence="20" key="2">
    <citation type="submission" date="2025-08" db="UniProtKB">
        <authorList>
            <consortium name="RefSeq"/>
        </authorList>
    </citation>
    <scope>IDENTIFICATION</scope>
    <source>
        <strain evidence="20">S238N-H82</strain>
        <tissue evidence="20">Testes</tissue>
    </source>
</reference>
<gene>
    <name evidence="20" type="primary">LOC118417744</name>
</gene>
<dbReference type="OrthoDB" id="10038994at2759"/>
<dbReference type="InterPro" id="IPR027791">
    <property type="entry name" value="Galactosyl_T_C"/>
</dbReference>
<dbReference type="Pfam" id="PF02709">
    <property type="entry name" value="Glyco_transf_7C"/>
    <property type="match status" value="1"/>
</dbReference>
<evidence type="ECO:0000256" key="1">
    <source>
        <dbReference type="ARBA" id="ARBA00001936"/>
    </source>
</evidence>
<dbReference type="GO" id="GO:0046872">
    <property type="term" value="F:metal ion binding"/>
    <property type="evidence" value="ECO:0007669"/>
    <property type="project" value="UniProtKB-KW"/>
</dbReference>
<evidence type="ECO:0000256" key="7">
    <source>
        <dbReference type="ARBA" id="ARBA00022692"/>
    </source>
</evidence>
<keyword evidence="11" id="KW-0472">Membrane</keyword>
<dbReference type="SUPFAM" id="SSF53448">
    <property type="entry name" value="Nucleotide-diphospho-sugar transferases"/>
    <property type="match status" value="1"/>
</dbReference>
<keyword evidence="8" id="KW-0479">Metal-binding</keyword>
<evidence type="ECO:0000256" key="12">
    <source>
        <dbReference type="ARBA" id="ARBA00023157"/>
    </source>
</evidence>
<evidence type="ECO:0000259" key="18">
    <source>
        <dbReference type="Pfam" id="PF13733"/>
    </source>
</evidence>
<keyword evidence="12" id="KW-1015">Disulfide bond</keyword>
<comment type="similarity">
    <text evidence="4 16">Belongs to the glycosyltransferase 7 family.</text>
</comment>
<dbReference type="Pfam" id="PF13733">
    <property type="entry name" value="Glyco_transf_7N"/>
    <property type="match status" value="1"/>
</dbReference>
<keyword evidence="6 16" id="KW-0808">Transferase</keyword>
<keyword evidence="14" id="KW-0464">Manganese</keyword>
<dbReference type="InterPro" id="IPR029044">
    <property type="entry name" value="Nucleotide-diphossugar_trans"/>
</dbReference>
<feature type="domain" description="Galactosyltransferase N-terminal" evidence="18">
    <location>
        <begin position="121"/>
        <end position="255"/>
    </location>
</feature>
<evidence type="ECO:0000259" key="17">
    <source>
        <dbReference type="Pfam" id="PF02709"/>
    </source>
</evidence>
<name>A0A9J7LCR2_BRAFL</name>
<proteinExistence type="inferred from homology"/>
<dbReference type="GO" id="GO:0005794">
    <property type="term" value="C:Golgi apparatus"/>
    <property type="evidence" value="ECO:0000318"/>
    <property type="project" value="GO_Central"/>
</dbReference>
<keyword evidence="10" id="KW-1133">Transmembrane helix</keyword>
<dbReference type="PRINTS" id="PR02050">
    <property type="entry name" value="B14GALTRFASE"/>
</dbReference>
<dbReference type="Proteomes" id="UP000001554">
    <property type="component" value="Chromosome 6"/>
</dbReference>
<comment type="function">
    <text evidence="16">Catalyses the transfer of galactose onto proteins or lipids.</text>
</comment>
<dbReference type="GeneID" id="118417744"/>